<evidence type="ECO:0000256" key="2">
    <source>
        <dbReference type="SAM" id="Phobius"/>
    </source>
</evidence>
<dbReference type="Proteomes" id="UP000767854">
    <property type="component" value="Unassembled WGS sequence"/>
</dbReference>
<keyword evidence="5" id="KW-1185">Reference proteome</keyword>
<gene>
    <name evidence="4" type="ORF">JOC49_000793</name>
</gene>
<comment type="caution">
    <text evidence="4">The sequence shown here is derived from an EMBL/GenBank/DDBJ whole genome shotgun (WGS) entry which is preliminary data.</text>
</comment>
<evidence type="ECO:0000256" key="1">
    <source>
        <dbReference type="SAM" id="MobiDB-lite"/>
    </source>
</evidence>
<dbReference type="RefSeq" id="WP_204662599.1">
    <property type="nucleotide sequence ID" value="NZ_JAFBDT010000004.1"/>
</dbReference>
<dbReference type="Pfam" id="PF24837">
    <property type="entry name" value="AMIN-like"/>
    <property type="match status" value="1"/>
</dbReference>
<dbReference type="EMBL" id="JAFBDT010000004">
    <property type="protein sequence ID" value="MBM7561273.1"/>
    <property type="molecule type" value="Genomic_DNA"/>
</dbReference>
<keyword evidence="2" id="KW-0472">Membrane</keyword>
<name>A0ABS2MPH1_9FIRM</name>
<keyword evidence="2" id="KW-1133">Transmembrane helix</keyword>
<feature type="region of interest" description="Disordered" evidence="1">
    <location>
        <begin position="218"/>
        <end position="269"/>
    </location>
</feature>
<evidence type="ECO:0000259" key="3">
    <source>
        <dbReference type="Pfam" id="PF24837"/>
    </source>
</evidence>
<evidence type="ECO:0000313" key="5">
    <source>
        <dbReference type="Proteomes" id="UP000767854"/>
    </source>
</evidence>
<reference evidence="4 5" key="1">
    <citation type="submission" date="2021-01" db="EMBL/GenBank/DDBJ databases">
        <title>Genomic Encyclopedia of Type Strains, Phase IV (KMG-IV): sequencing the most valuable type-strain genomes for metagenomic binning, comparative biology and taxonomic classification.</title>
        <authorList>
            <person name="Goeker M."/>
        </authorList>
    </citation>
    <scope>NUCLEOTIDE SEQUENCE [LARGE SCALE GENOMIC DNA]</scope>
    <source>
        <strain evidence="4 5">DSM 24436</strain>
    </source>
</reference>
<sequence>MKCPNCSFNNPDSAEICKVCGYELQSTTQTDAQLRSLFDGDSTASEEEDLYEMDAPQEPKRKFPIWVLLLLALLVLIVFLAGRLLGPDTPDDATEPTSKVPIVVPTDRTAPDQVDQFFALLPSFVNQDNIAILNVFTNSEASLTPLKNFSKSGSLDSIDAYELSPIHEAHDVSAYKVLTEMTRTNSEGTYTETYEWQFEITQADGKWLISEFEVSNFEEPDQVPSETEPTTAPEPTSEPETTTSETAPTTEAATEPVRPEGFITTGNFTGGTLSDGQDIYAVRYGHHDTFDRLVFDLYAWTGAEPTETVSEIGRYEATVTSDGKLLTILISGARGAFASRSTVAFPNVEAIEYFYPNDDSAVGIRILLTDSGAFKVFELKAPGRLIVDYYIEN</sequence>
<feature type="transmembrane region" description="Helical" evidence="2">
    <location>
        <begin position="63"/>
        <end position="85"/>
    </location>
</feature>
<organism evidence="4 5">
    <name type="scientific">Fusibacter tunisiensis</name>
    <dbReference type="NCBI Taxonomy" id="1008308"/>
    <lineage>
        <taxon>Bacteria</taxon>
        <taxon>Bacillati</taxon>
        <taxon>Bacillota</taxon>
        <taxon>Clostridia</taxon>
        <taxon>Eubacteriales</taxon>
        <taxon>Eubacteriales Family XII. Incertae Sedis</taxon>
        <taxon>Fusibacter</taxon>
    </lineage>
</organism>
<feature type="compositionally biased region" description="Low complexity" evidence="1">
    <location>
        <begin position="224"/>
        <end position="269"/>
    </location>
</feature>
<evidence type="ECO:0000313" key="4">
    <source>
        <dbReference type="EMBL" id="MBM7561273.1"/>
    </source>
</evidence>
<accession>A0ABS2MPH1</accession>
<feature type="domain" description="AMIN-like" evidence="3">
    <location>
        <begin position="279"/>
        <end position="388"/>
    </location>
</feature>
<protein>
    <submittedName>
        <fullName evidence="4">Na+-transporting methylmalonyl-CoA/oxaloacetate decarboxylase gamma subunit</fullName>
    </submittedName>
</protein>
<proteinExistence type="predicted"/>
<keyword evidence="2" id="KW-0812">Transmembrane</keyword>
<dbReference type="InterPro" id="IPR056303">
    <property type="entry name" value="AMIN-like"/>
</dbReference>